<dbReference type="InterPro" id="IPR047919">
    <property type="entry name" value="SCO3374-like"/>
</dbReference>
<accession>A0ABX1HBH2</accession>
<sequence length="213" mass="22025">MTFPLPRPRRPLEGPLAPPRPGGRAHQEELRRWYVAELGWGEVFLDARGGAPAALRTGVRFDVLRLPVEAGLMLLRELRPGGPVALGGGAMRFLVAAGGAEELPGLLDWLDWGALVPELTAVGAGGRIEAPVPWSGGRPGGAGAQDPGRDGPQGAASWLRPPEQGAGSESGLPGPVAVRGGGAPSLVRLVDAAASCCLRVRLRRAGVQPLAFS</sequence>
<evidence type="ECO:0000256" key="1">
    <source>
        <dbReference type="SAM" id="MobiDB-lite"/>
    </source>
</evidence>
<name>A0ABX1HBH2_9ACTN</name>
<keyword evidence="3" id="KW-1185">Reference proteome</keyword>
<gene>
    <name evidence="2" type="ORF">HFV08_25925</name>
</gene>
<dbReference type="Proteomes" id="UP000772196">
    <property type="component" value="Unassembled WGS sequence"/>
</dbReference>
<evidence type="ECO:0000313" key="2">
    <source>
        <dbReference type="EMBL" id="NKI44625.1"/>
    </source>
</evidence>
<feature type="region of interest" description="Disordered" evidence="1">
    <location>
        <begin position="1"/>
        <end position="24"/>
    </location>
</feature>
<organism evidence="2 3">
    <name type="scientific">Streptomyces physcomitrii</name>
    <dbReference type="NCBI Taxonomy" id="2724184"/>
    <lineage>
        <taxon>Bacteria</taxon>
        <taxon>Bacillati</taxon>
        <taxon>Actinomycetota</taxon>
        <taxon>Actinomycetes</taxon>
        <taxon>Kitasatosporales</taxon>
        <taxon>Streptomycetaceae</taxon>
        <taxon>Streptomyces</taxon>
    </lineage>
</organism>
<comment type="caution">
    <text evidence="2">The sequence shown here is derived from an EMBL/GenBank/DDBJ whole genome shotgun (WGS) entry which is preliminary data.</text>
</comment>
<feature type="region of interest" description="Disordered" evidence="1">
    <location>
        <begin position="130"/>
        <end position="177"/>
    </location>
</feature>
<dbReference type="EMBL" id="JAAWWP010000020">
    <property type="protein sequence ID" value="NKI44625.1"/>
    <property type="molecule type" value="Genomic_DNA"/>
</dbReference>
<dbReference type="NCBIfam" id="NF040464">
    <property type="entry name" value="SCO3374_fam"/>
    <property type="match status" value="1"/>
</dbReference>
<reference evidence="2 3" key="1">
    <citation type="submission" date="2020-04" db="EMBL/GenBank/DDBJ databases">
        <title>Phylogenetic Diversity and Antibacterial Activity against Ralstonia solanacearum of Endophytic Actinomycete Isolated from Moss.</title>
        <authorList>
            <person name="Zhuang X."/>
        </authorList>
    </citation>
    <scope>NUCLEOTIDE SEQUENCE [LARGE SCALE GENOMIC DNA]</scope>
    <source>
        <strain evidence="2 3">LD120</strain>
    </source>
</reference>
<evidence type="ECO:0008006" key="4">
    <source>
        <dbReference type="Google" id="ProtNLM"/>
    </source>
</evidence>
<proteinExistence type="predicted"/>
<protein>
    <recommendedName>
        <fullName evidence="4">Proline-rich protein</fullName>
    </recommendedName>
</protein>
<evidence type="ECO:0000313" key="3">
    <source>
        <dbReference type="Proteomes" id="UP000772196"/>
    </source>
</evidence>
<dbReference type="RefSeq" id="WP_168542882.1">
    <property type="nucleotide sequence ID" value="NZ_JAAWWP010000020.1"/>
</dbReference>